<keyword evidence="3" id="KW-1185">Reference proteome</keyword>
<feature type="transmembrane region" description="Helical" evidence="1">
    <location>
        <begin position="394"/>
        <end position="418"/>
    </location>
</feature>
<feature type="transmembrane region" description="Helical" evidence="1">
    <location>
        <begin position="506"/>
        <end position="526"/>
    </location>
</feature>
<keyword evidence="1" id="KW-0812">Transmembrane</keyword>
<proteinExistence type="predicted"/>
<dbReference type="AlphaFoldDB" id="A0A1V2TJ42"/>
<dbReference type="RefSeq" id="WP_077115593.1">
    <property type="nucleotide sequence ID" value="NZ_MUKP01000036.1"/>
</dbReference>
<feature type="transmembrane region" description="Helical" evidence="1">
    <location>
        <begin position="123"/>
        <end position="147"/>
    </location>
</feature>
<protein>
    <submittedName>
        <fullName evidence="2">Polyketide antibiotic transporter</fullName>
    </submittedName>
</protein>
<reference evidence="2 3" key="1">
    <citation type="journal article" date="2016" name="Antonie Van Leeuwenhoek">
        <title>Nocardia donostiensis sp. nov., isolated from human respiratory specimens.</title>
        <authorList>
            <person name="Ercibengoa M."/>
            <person name="Bell M."/>
            <person name="Marimon J.M."/>
            <person name="Humrighouse B."/>
            <person name="Klenk H.P."/>
            <person name="Potter G."/>
            <person name="Perez-Trallero E."/>
        </authorList>
    </citation>
    <scope>NUCLEOTIDE SEQUENCE [LARGE SCALE GENOMIC DNA]</scope>
    <source>
        <strain evidence="2 3">X1655</strain>
    </source>
</reference>
<dbReference type="OrthoDB" id="2014935at2"/>
<dbReference type="EMBL" id="MUMY01000004">
    <property type="protein sequence ID" value="ONM49535.1"/>
    <property type="molecule type" value="Genomic_DNA"/>
</dbReference>
<evidence type="ECO:0000256" key="1">
    <source>
        <dbReference type="SAM" id="Phobius"/>
    </source>
</evidence>
<keyword evidence="1" id="KW-0472">Membrane</keyword>
<feature type="transmembrane region" description="Helical" evidence="1">
    <location>
        <begin position="458"/>
        <end position="477"/>
    </location>
</feature>
<name>A0A1V2TJ42_9NOCA</name>
<feature type="transmembrane region" description="Helical" evidence="1">
    <location>
        <begin position="159"/>
        <end position="180"/>
    </location>
</feature>
<feature type="transmembrane region" description="Helical" evidence="1">
    <location>
        <begin position="192"/>
        <end position="215"/>
    </location>
</feature>
<keyword evidence="1" id="KW-1133">Transmembrane helix</keyword>
<feature type="transmembrane region" description="Helical" evidence="1">
    <location>
        <begin position="292"/>
        <end position="314"/>
    </location>
</feature>
<feature type="transmembrane region" description="Helical" evidence="1">
    <location>
        <begin position="344"/>
        <end position="362"/>
    </location>
</feature>
<evidence type="ECO:0000313" key="2">
    <source>
        <dbReference type="EMBL" id="ONM49535.1"/>
    </source>
</evidence>
<feature type="transmembrane region" description="Helical" evidence="1">
    <location>
        <begin position="430"/>
        <end position="451"/>
    </location>
</feature>
<gene>
    <name evidence="2" type="ORF">B0T46_06675</name>
</gene>
<feature type="transmembrane region" description="Helical" evidence="1">
    <location>
        <begin position="235"/>
        <end position="256"/>
    </location>
</feature>
<dbReference type="Proteomes" id="UP000188836">
    <property type="component" value="Unassembled WGS sequence"/>
</dbReference>
<evidence type="ECO:0000313" key="3">
    <source>
        <dbReference type="Proteomes" id="UP000188836"/>
    </source>
</evidence>
<sequence>MNAIKGTRPLLRLALRRERTIAPWWVLLLAAMSLIMVGYIERAMGTPELMAEYTSMINRNSFFRALGGAFTVPDLGYMAAWRSGGFLYLLNGLAAMLTVIRYTRADEETGRTELLRAGVVSRYAGLTTAVLVAGGVALAGGVLPALALIAKGLDPAGSLAYGLAIVSAGWVFGAFAAVGVQLARSARTARNISLSVLGIAYVLRYAGDASGQYWLKYLSPLGWSHLMLPYLDNRWWMLTVPAVVTAILLAVAYRLLSHRDLGEGFIPERLGPSTAPGLHGPIGLSWRLHRGLLVSWAAAMACFAVAASGAMTLVDQLEDTPTELATKLVEGFGGSPEATYIDNGVWALILIAAYVLALYPVLMIQRLRADEASGRVEVLHATPMTRLRWAAGHLLVTALGTAALFAITGLVFGVGFALAHGGPSDIPRLFAGALGTIPAAWLVGAVAMLGYGLLPRAAVAASWIVWIGTIVLGRIAGPLYGRWGGTPVEPFHFIPNTVAGDPFDPVPAVTMLVLSAICVGGGLFALRRRDMG</sequence>
<dbReference type="STRING" id="1538463.B0T36_18900"/>
<organism evidence="2 3">
    <name type="scientific">Nocardia donostiensis</name>
    <dbReference type="NCBI Taxonomy" id="1538463"/>
    <lineage>
        <taxon>Bacteria</taxon>
        <taxon>Bacillati</taxon>
        <taxon>Actinomycetota</taxon>
        <taxon>Actinomycetes</taxon>
        <taxon>Mycobacteriales</taxon>
        <taxon>Nocardiaceae</taxon>
        <taxon>Nocardia</taxon>
    </lineage>
</organism>
<comment type="caution">
    <text evidence="2">The sequence shown here is derived from an EMBL/GenBank/DDBJ whole genome shotgun (WGS) entry which is preliminary data.</text>
</comment>
<feature type="transmembrane region" description="Helical" evidence="1">
    <location>
        <begin position="21"/>
        <end position="40"/>
    </location>
</feature>
<feature type="transmembrane region" description="Helical" evidence="1">
    <location>
        <begin position="85"/>
        <end position="102"/>
    </location>
</feature>
<accession>A0A1V2TJ42</accession>